<sequence>MITYLIPETPLDMLLQVGAPYPYSRPLSIPAGEEGAVAYLPADAADELLQLVYFTPLPEEDKLSWATHELNITIYQGRRRLTHLVTQIDGMCVFDALPRLPLVADAHLERWAAGKGRNVLLILVDTHSGRVCALREVTAEAEWARALRAAVTTQMEELPAAQIPLAAQEDQLIPLWQMMVAGTMQLKSSPGNRPLPPLLQTSLN</sequence>
<evidence type="ECO:0000313" key="1">
    <source>
        <dbReference type="EMBL" id="MDU0372027.1"/>
    </source>
</evidence>
<name>A0ABU3TL19_9BACT</name>
<dbReference type="EMBL" id="JAWDJT010000012">
    <property type="protein sequence ID" value="MDU0372027.1"/>
    <property type="molecule type" value="Genomic_DNA"/>
</dbReference>
<reference evidence="1 2" key="1">
    <citation type="submission" date="2023-10" db="EMBL/GenBank/DDBJ databases">
        <title>Hymenobacter endophyticus sp. nov., an isolate from the leaf tissues of wheat.</title>
        <authorList>
            <person name="Dai Y."/>
        </authorList>
    </citation>
    <scope>NUCLEOTIDE SEQUENCE [LARGE SCALE GENOMIC DNA]</scope>
    <source>
        <strain evidence="1 2">ZK17L-C2</strain>
    </source>
</reference>
<dbReference type="RefSeq" id="WP_315999485.1">
    <property type="nucleotide sequence ID" value="NZ_JAWDJT010000012.1"/>
</dbReference>
<accession>A0ABU3TL19</accession>
<proteinExistence type="predicted"/>
<dbReference type="Proteomes" id="UP001250698">
    <property type="component" value="Unassembled WGS sequence"/>
</dbReference>
<comment type="caution">
    <text evidence="1">The sequence shown here is derived from an EMBL/GenBank/DDBJ whole genome shotgun (WGS) entry which is preliminary data.</text>
</comment>
<keyword evidence="2" id="KW-1185">Reference proteome</keyword>
<protein>
    <submittedName>
        <fullName evidence="1">Uncharacterized protein</fullName>
    </submittedName>
</protein>
<evidence type="ECO:0000313" key="2">
    <source>
        <dbReference type="Proteomes" id="UP001250698"/>
    </source>
</evidence>
<gene>
    <name evidence="1" type="ORF">ROI90_16600</name>
</gene>
<organism evidence="1 2">
    <name type="scientific">Hymenobacter endophyticus</name>
    <dbReference type="NCBI Taxonomy" id="3076335"/>
    <lineage>
        <taxon>Bacteria</taxon>
        <taxon>Pseudomonadati</taxon>
        <taxon>Bacteroidota</taxon>
        <taxon>Cytophagia</taxon>
        <taxon>Cytophagales</taxon>
        <taxon>Hymenobacteraceae</taxon>
        <taxon>Hymenobacter</taxon>
    </lineage>
</organism>